<accession>A0ABY8GNJ0</accession>
<keyword evidence="7" id="KW-0625">Polysaccharide transport</keyword>
<evidence type="ECO:0000313" key="12">
    <source>
        <dbReference type="Proteomes" id="UP001214170"/>
    </source>
</evidence>
<evidence type="ECO:0000256" key="1">
    <source>
        <dbReference type="ARBA" id="ARBA00004651"/>
    </source>
</evidence>
<organism evidence="11 12">
    <name type="scientific">Achromobacter spanius</name>
    <dbReference type="NCBI Taxonomy" id="217203"/>
    <lineage>
        <taxon>Bacteria</taxon>
        <taxon>Pseudomonadati</taxon>
        <taxon>Pseudomonadota</taxon>
        <taxon>Betaproteobacteria</taxon>
        <taxon>Burkholderiales</taxon>
        <taxon>Alcaligenaceae</taxon>
        <taxon>Achromobacter</taxon>
    </lineage>
</organism>
<comment type="similarity">
    <text evidence="2 9">Belongs to the ABC-2 integral membrane protein family.</text>
</comment>
<name>A0ABY8GNJ0_9BURK</name>
<feature type="transmembrane region" description="Helical" evidence="9">
    <location>
        <begin position="68"/>
        <end position="94"/>
    </location>
</feature>
<evidence type="ECO:0000313" key="11">
    <source>
        <dbReference type="EMBL" id="WFP06390.1"/>
    </source>
</evidence>
<protein>
    <recommendedName>
        <fullName evidence="9">Transport permease protein</fullName>
    </recommendedName>
</protein>
<proteinExistence type="inferred from homology"/>
<keyword evidence="8 9" id="KW-0472">Membrane</keyword>
<evidence type="ECO:0000256" key="4">
    <source>
        <dbReference type="ARBA" id="ARBA00022475"/>
    </source>
</evidence>
<feature type="transmembrane region" description="Helical" evidence="9">
    <location>
        <begin position="144"/>
        <end position="171"/>
    </location>
</feature>
<keyword evidence="7" id="KW-0762">Sugar transport</keyword>
<evidence type="ECO:0000256" key="5">
    <source>
        <dbReference type="ARBA" id="ARBA00022692"/>
    </source>
</evidence>
<dbReference type="EMBL" id="CP121261">
    <property type="protein sequence ID" value="WFP06390.1"/>
    <property type="molecule type" value="Genomic_DNA"/>
</dbReference>
<sequence length="261" mass="29293">MFDRSQLLWKHRRLLWATTLTDVKMRFSGTILGRLWTLLYPLMFLGLYAVVYTMIFKIKLGNYSTFEYVLLIFSGLIPFLGFSEALGGGVGCVLGNKGLVKNTLFPIELIPVKAVLASSVTMLVGLALLLIFLWANGIVHATQFMLPVIIVLQLIFTIGLIWLLSAMNVFIPDIAQTVSIMTLFLMLVSPIAYTHEMIPPALVPFMYPNPLYYLIMLYRDVAFIGVIPTSMLITFTCIAGGFFMLGGYVFSRLKPLFADYV</sequence>
<feature type="transmembrane region" description="Helical" evidence="9">
    <location>
        <begin position="35"/>
        <end position="56"/>
    </location>
</feature>
<evidence type="ECO:0000256" key="6">
    <source>
        <dbReference type="ARBA" id="ARBA00022989"/>
    </source>
</evidence>
<evidence type="ECO:0000256" key="8">
    <source>
        <dbReference type="ARBA" id="ARBA00023136"/>
    </source>
</evidence>
<feature type="transmembrane region" description="Helical" evidence="9">
    <location>
        <begin position="222"/>
        <end position="250"/>
    </location>
</feature>
<keyword evidence="3 9" id="KW-0813">Transport</keyword>
<keyword evidence="4 9" id="KW-1003">Cell membrane</keyword>
<feature type="transmembrane region" description="Helical" evidence="9">
    <location>
        <begin position="115"/>
        <end position="138"/>
    </location>
</feature>
<dbReference type="InterPro" id="IPR013525">
    <property type="entry name" value="ABC2_TM"/>
</dbReference>
<dbReference type="RefSeq" id="WP_268080556.1">
    <property type="nucleotide sequence ID" value="NZ_CP106885.1"/>
</dbReference>
<dbReference type="InterPro" id="IPR047817">
    <property type="entry name" value="ABC2_TM_bact-type"/>
</dbReference>
<dbReference type="PROSITE" id="PS51012">
    <property type="entry name" value="ABC_TM2"/>
    <property type="match status" value="1"/>
</dbReference>
<evidence type="ECO:0000256" key="2">
    <source>
        <dbReference type="ARBA" id="ARBA00007783"/>
    </source>
</evidence>
<keyword evidence="5 9" id="KW-0812">Transmembrane</keyword>
<keyword evidence="12" id="KW-1185">Reference proteome</keyword>
<evidence type="ECO:0000259" key="10">
    <source>
        <dbReference type="PROSITE" id="PS51012"/>
    </source>
</evidence>
<evidence type="ECO:0000256" key="7">
    <source>
        <dbReference type="ARBA" id="ARBA00023047"/>
    </source>
</evidence>
<keyword evidence="6 9" id="KW-1133">Transmembrane helix</keyword>
<gene>
    <name evidence="11" type="ORF">P8T11_18900</name>
</gene>
<dbReference type="Pfam" id="PF01061">
    <property type="entry name" value="ABC2_membrane"/>
    <property type="match status" value="1"/>
</dbReference>
<evidence type="ECO:0000256" key="3">
    <source>
        <dbReference type="ARBA" id="ARBA00022448"/>
    </source>
</evidence>
<dbReference type="PANTHER" id="PTHR30413">
    <property type="entry name" value="INNER MEMBRANE TRANSPORT PERMEASE"/>
    <property type="match status" value="1"/>
</dbReference>
<feature type="domain" description="ABC transmembrane type-2" evidence="10">
    <location>
        <begin position="32"/>
        <end position="253"/>
    </location>
</feature>
<dbReference type="Proteomes" id="UP001214170">
    <property type="component" value="Chromosome"/>
</dbReference>
<comment type="subcellular location">
    <subcellularLocation>
        <location evidence="9">Cell inner membrane</location>
        <topology evidence="9">Multi-pass membrane protein</topology>
    </subcellularLocation>
    <subcellularLocation>
        <location evidence="1">Cell membrane</location>
        <topology evidence="1">Multi-pass membrane protein</topology>
    </subcellularLocation>
</comment>
<evidence type="ECO:0000256" key="9">
    <source>
        <dbReference type="RuleBase" id="RU361157"/>
    </source>
</evidence>
<dbReference type="PANTHER" id="PTHR30413:SF10">
    <property type="entry name" value="CAPSULE POLYSACCHARIDE EXPORT INNER-MEMBRANE PROTEIN CTRC"/>
    <property type="match status" value="1"/>
</dbReference>
<reference evidence="11 12" key="1">
    <citation type="submission" date="2023-03" db="EMBL/GenBank/DDBJ databases">
        <title>Achromobacter spanius LIG8.</title>
        <authorList>
            <person name="Shrestha S."/>
        </authorList>
    </citation>
    <scope>NUCLEOTIDE SEQUENCE [LARGE SCALE GENOMIC DNA]</scope>
    <source>
        <strain evidence="11 12">LIG8</strain>
    </source>
</reference>
<feature type="transmembrane region" description="Helical" evidence="9">
    <location>
        <begin position="183"/>
        <end position="202"/>
    </location>
</feature>